<keyword evidence="2" id="KW-1185">Reference proteome</keyword>
<dbReference type="AlphaFoldDB" id="A0AAV7TV15"/>
<evidence type="ECO:0000313" key="1">
    <source>
        <dbReference type="EMBL" id="KAJ1180041.1"/>
    </source>
</evidence>
<name>A0AAV7TV15_PLEWA</name>
<proteinExistence type="predicted"/>
<comment type="caution">
    <text evidence="1">The sequence shown here is derived from an EMBL/GenBank/DDBJ whole genome shotgun (WGS) entry which is preliminary data.</text>
</comment>
<feature type="non-terminal residue" evidence="1">
    <location>
        <position position="57"/>
    </location>
</feature>
<dbReference type="Proteomes" id="UP001066276">
    <property type="component" value="Chromosome 3_2"/>
</dbReference>
<reference evidence="1" key="1">
    <citation type="journal article" date="2022" name="bioRxiv">
        <title>Sequencing and chromosome-scale assembly of the giantPleurodeles waltlgenome.</title>
        <authorList>
            <person name="Brown T."/>
            <person name="Elewa A."/>
            <person name="Iarovenko S."/>
            <person name="Subramanian E."/>
            <person name="Araus A.J."/>
            <person name="Petzold A."/>
            <person name="Susuki M."/>
            <person name="Suzuki K.-i.T."/>
            <person name="Hayashi T."/>
            <person name="Toyoda A."/>
            <person name="Oliveira C."/>
            <person name="Osipova E."/>
            <person name="Leigh N.D."/>
            <person name="Simon A."/>
            <person name="Yun M.H."/>
        </authorList>
    </citation>
    <scope>NUCLEOTIDE SEQUENCE</scope>
    <source>
        <strain evidence="1">20211129_DDA</strain>
        <tissue evidence="1">Liver</tissue>
    </source>
</reference>
<dbReference type="EMBL" id="JANPWB010000006">
    <property type="protein sequence ID" value="KAJ1180041.1"/>
    <property type="molecule type" value="Genomic_DNA"/>
</dbReference>
<feature type="non-terminal residue" evidence="1">
    <location>
        <position position="1"/>
    </location>
</feature>
<sequence>TALEGFGNVRTQRGTRTQCHVQNNLRRLGVNYLKKCLFTYNQPTQCVIERGNDCWIQ</sequence>
<protein>
    <submittedName>
        <fullName evidence="1">Uncharacterized protein</fullName>
    </submittedName>
</protein>
<organism evidence="1 2">
    <name type="scientific">Pleurodeles waltl</name>
    <name type="common">Iberian ribbed newt</name>
    <dbReference type="NCBI Taxonomy" id="8319"/>
    <lineage>
        <taxon>Eukaryota</taxon>
        <taxon>Metazoa</taxon>
        <taxon>Chordata</taxon>
        <taxon>Craniata</taxon>
        <taxon>Vertebrata</taxon>
        <taxon>Euteleostomi</taxon>
        <taxon>Amphibia</taxon>
        <taxon>Batrachia</taxon>
        <taxon>Caudata</taxon>
        <taxon>Salamandroidea</taxon>
        <taxon>Salamandridae</taxon>
        <taxon>Pleurodelinae</taxon>
        <taxon>Pleurodeles</taxon>
    </lineage>
</organism>
<gene>
    <name evidence="1" type="ORF">NDU88_005265</name>
</gene>
<evidence type="ECO:0000313" key="2">
    <source>
        <dbReference type="Proteomes" id="UP001066276"/>
    </source>
</evidence>
<accession>A0AAV7TV15</accession>